<accession>A0A2C6MED9</accession>
<sequence length="137" mass="15574">MEQAVTEGKILSRQVEPETAREAFLWREGRQVTSLATIKIYGNQYEVAENLMGKNVEVRYNPYNLNHMLIYSEGEFCCEAKPYLMKNFTEKRVQERQEVSNQALNAAMEAIVAEHTAHAKAKAGVSFARVMGVKQSE</sequence>
<dbReference type="Proteomes" id="UP000222564">
    <property type="component" value="Unassembled WGS sequence"/>
</dbReference>
<feature type="domain" description="Transposase-like Mu C-terminal" evidence="1">
    <location>
        <begin position="23"/>
        <end position="79"/>
    </location>
</feature>
<dbReference type="AlphaFoldDB" id="A0A2C6MED9"/>
<evidence type="ECO:0000259" key="1">
    <source>
        <dbReference type="Pfam" id="PF09299"/>
    </source>
</evidence>
<proteinExistence type="predicted"/>
<reference evidence="2 3" key="1">
    <citation type="submission" date="2013-09" db="EMBL/GenBank/DDBJ databases">
        <title>Biodegradation of hydrocarbons in the deep terrestrial subsurface : characterization of a microbial consortium composed of two Desulfotomaculum species originating from a deep geological formation.</title>
        <authorList>
            <person name="Aullo T."/>
            <person name="Berlendis S."/>
            <person name="Lascourreges J.-F."/>
            <person name="Dessort D."/>
            <person name="Saint-Laurent S."/>
            <person name="Schraauwers B."/>
            <person name="Mas J."/>
            <person name="Magot M."/>
            <person name="Ranchou-Peyruse A."/>
        </authorList>
    </citation>
    <scope>NUCLEOTIDE SEQUENCE [LARGE SCALE GENOMIC DNA]</scope>
    <source>
        <strain evidence="2 3">Bs107</strain>
    </source>
</reference>
<organism evidence="2 3">
    <name type="scientific">Desulforamulus profundi</name>
    <dbReference type="NCBI Taxonomy" id="1383067"/>
    <lineage>
        <taxon>Bacteria</taxon>
        <taxon>Bacillati</taxon>
        <taxon>Bacillota</taxon>
        <taxon>Clostridia</taxon>
        <taxon>Eubacteriales</taxon>
        <taxon>Peptococcaceae</taxon>
        <taxon>Desulforamulus</taxon>
    </lineage>
</organism>
<protein>
    <recommendedName>
        <fullName evidence="1">Transposase-like Mu C-terminal domain-containing protein</fullName>
    </recommendedName>
</protein>
<keyword evidence="3" id="KW-1185">Reference proteome</keyword>
<evidence type="ECO:0000313" key="3">
    <source>
        <dbReference type="Proteomes" id="UP000222564"/>
    </source>
</evidence>
<comment type="caution">
    <text evidence="2">The sequence shown here is derived from an EMBL/GenBank/DDBJ whole genome shotgun (WGS) entry which is preliminary data.</text>
</comment>
<dbReference type="InterPro" id="IPR015378">
    <property type="entry name" value="Transposase-like_Mu_C"/>
</dbReference>
<dbReference type="Pfam" id="PF09299">
    <property type="entry name" value="Mu-transpos_C"/>
    <property type="match status" value="1"/>
</dbReference>
<gene>
    <name evidence="2" type="ORF">P378_02840</name>
</gene>
<evidence type="ECO:0000313" key="2">
    <source>
        <dbReference type="EMBL" id="PHJ39679.1"/>
    </source>
</evidence>
<dbReference type="EMBL" id="AWQQ01000017">
    <property type="protein sequence ID" value="PHJ39679.1"/>
    <property type="molecule type" value="Genomic_DNA"/>
</dbReference>
<name>A0A2C6MED9_9FIRM</name>